<dbReference type="KEGG" id="cvc:BKX93_03260"/>
<gene>
    <name evidence="5" type="ORF">BKX93_03260</name>
</gene>
<dbReference type="InterPro" id="IPR014710">
    <property type="entry name" value="RmlC-like_jellyroll"/>
</dbReference>
<dbReference type="SUPFAM" id="SSF46785">
    <property type="entry name" value="Winged helix' DNA-binding domain"/>
    <property type="match status" value="1"/>
</dbReference>
<evidence type="ECO:0000313" key="5">
    <source>
        <dbReference type="EMBL" id="AOZ52699.1"/>
    </source>
</evidence>
<dbReference type="InterPro" id="IPR012318">
    <property type="entry name" value="HTH_CRP"/>
</dbReference>
<name>A0A1D9LN83_9NEIS</name>
<dbReference type="InterPro" id="IPR018490">
    <property type="entry name" value="cNMP-bd_dom_sf"/>
</dbReference>
<keyword evidence="1" id="KW-0805">Transcription regulation</keyword>
<dbReference type="SUPFAM" id="SSF51206">
    <property type="entry name" value="cAMP-binding domain-like"/>
    <property type="match status" value="1"/>
</dbReference>
<dbReference type="Pfam" id="PF13545">
    <property type="entry name" value="HTH_Crp_2"/>
    <property type="match status" value="1"/>
</dbReference>
<dbReference type="EMBL" id="CP017707">
    <property type="protein sequence ID" value="AOZ52699.1"/>
    <property type="molecule type" value="Genomic_DNA"/>
</dbReference>
<accession>A0A1D9LN83</accession>
<dbReference type="GO" id="GO:0006355">
    <property type="term" value="P:regulation of DNA-templated transcription"/>
    <property type="evidence" value="ECO:0007669"/>
    <property type="project" value="InterPro"/>
</dbReference>
<dbReference type="Gene3D" id="2.60.120.10">
    <property type="entry name" value="Jelly Rolls"/>
    <property type="match status" value="1"/>
</dbReference>
<keyword evidence="2" id="KW-0238">DNA-binding</keyword>
<evidence type="ECO:0000259" key="4">
    <source>
        <dbReference type="Pfam" id="PF13545"/>
    </source>
</evidence>
<keyword evidence="3" id="KW-0804">Transcription</keyword>
<sequence length="273" mass="30145">MPFHTPKVQAKQKPAIRGIDMTMQTEAALNSMLATLSATEWQRIHPKLEMIDMPLGTTLYDSSHAMSYVYFPCSATIALLHISKSGIAAEIAIIGREGMAGISLMVGGEPIPSRAVVQSAGYGFRLESRALKNEFGNSTLSMPLFLRYTQALITQMAQTTSCRHHHSLEQQLCRWLLLSLERQPGNELELKEDLIGDILGAEREEVMDSAQGLQRSGLIHYENSRIIALDKAGLKQRACECYVEIKSAYERLLNASLDGLAPTSRPLDLSNSP</sequence>
<dbReference type="GO" id="GO:0003677">
    <property type="term" value="F:DNA binding"/>
    <property type="evidence" value="ECO:0007669"/>
    <property type="project" value="UniProtKB-KW"/>
</dbReference>
<organism evidence="5 6">
    <name type="scientific">Chromobacterium vaccinii</name>
    <dbReference type="NCBI Taxonomy" id="1108595"/>
    <lineage>
        <taxon>Bacteria</taxon>
        <taxon>Pseudomonadati</taxon>
        <taxon>Pseudomonadota</taxon>
        <taxon>Betaproteobacteria</taxon>
        <taxon>Neisseriales</taxon>
        <taxon>Chromobacteriaceae</taxon>
        <taxon>Chromobacterium</taxon>
    </lineage>
</organism>
<evidence type="ECO:0000256" key="3">
    <source>
        <dbReference type="ARBA" id="ARBA00023163"/>
    </source>
</evidence>
<dbReference type="STRING" id="1108595.BKX93_03260"/>
<reference evidence="5 6" key="1">
    <citation type="submission" date="2016-10" db="EMBL/GenBank/DDBJ databases">
        <title>Chromobacterium muskegensis sp. nov., an insecticidal bacterium isolated from Sphagnum bogs.</title>
        <authorList>
            <person name="Sparks M.E."/>
            <person name="Blackburn M.B."/>
            <person name="Gundersen-Rindal D.E."/>
            <person name="Mitchell A."/>
            <person name="Farrar R."/>
            <person name="Kuhar D."/>
        </authorList>
    </citation>
    <scope>NUCLEOTIDE SEQUENCE [LARGE SCALE GENOMIC DNA]</scope>
    <source>
        <strain evidence="5 6">21-1</strain>
    </source>
</reference>
<evidence type="ECO:0000313" key="6">
    <source>
        <dbReference type="Proteomes" id="UP000178776"/>
    </source>
</evidence>
<evidence type="ECO:0000256" key="2">
    <source>
        <dbReference type="ARBA" id="ARBA00023125"/>
    </source>
</evidence>
<dbReference type="AlphaFoldDB" id="A0A1D9LN83"/>
<proteinExistence type="predicted"/>
<protein>
    <recommendedName>
        <fullName evidence="4">HTH crp-type domain-containing protein</fullName>
    </recommendedName>
</protein>
<dbReference type="InterPro" id="IPR036390">
    <property type="entry name" value="WH_DNA-bd_sf"/>
</dbReference>
<dbReference type="Proteomes" id="UP000178776">
    <property type="component" value="Chromosome"/>
</dbReference>
<evidence type="ECO:0000256" key="1">
    <source>
        <dbReference type="ARBA" id="ARBA00023015"/>
    </source>
</evidence>
<feature type="domain" description="HTH crp-type" evidence="4">
    <location>
        <begin position="170"/>
        <end position="236"/>
    </location>
</feature>